<reference evidence="2 3" key="1">
    <citation type="submission" date="2018-08" db="EMBL/GenBank/DDBJ databases">
        <title>Pallidiluteibacterium maritimus gen. nov., sp. nov., isolated from coastal sediment.</title>
        <authorList>
            <person name="Zhou L.Y."/>
        </authorList>
    </citation>
    <scope>NUCLEOTIDE SEQUENCE [LARGE SCALE GENOMIC DNA]</scope>
    <source>
        <strain evidence="2 3">XSD2</strain>
    </source>
</reference>
<dbReference type="Pfam" id="PF16389">
    <property type="entry name" value="DUF4998"/>
    <property type="match status" value="1"/>
</dbReference>
<accession>A0A399T6J6</accession>
<dbReference type="Proteomes" id="UP000265926">
    <property type="component" value="Unassembled WGS sequence"/>
</dbReference>
<dbReference type="EMBL" id="QWGR01000001">
    <property type="protein sequence ID" value="RIJ50422.1"/>
    <property type="molecule type" value="Genomic_DNA"/>
</dbReference>
<gene>
    <name evidence="2" type="ORF">D1614_00320</name>
</gene>
<comment type="caution">
    <text evidence="2">The sequence shown here is derived from an EMBL/GenBank/DDBJ whole genome shotgun (WGS) entry which is preliminary data.</text>
</comment>
<keyword evidence="1" id="KW-0732">Signal</keyword>
<name>A0A399T6J6_9BACT</name>
<evidence type="ECO:0000256" key="1">
    <source>
        <dbReference type="SAM" id="SignalP"/>
    </source>
</evidence>
<organism evidence="2 3">
    <name type="scientific">Maribellus luteus</name>
    <dbReference type="NCBI Taxonomy" id="2305463"/>
    <lineage>
        <taxon>Bacteria</taxon>
        <taxon>Pseudomonadati</taxon>
        <taxon>Bacteroidota</taxon>
        <taxon>Bacteroidia</taxon>
        <taxon>Marinilabiliales</taxon>
        <taxon>Prolixibacteraceae</taxon>
        <taxon>Maribellus</taxon>
    </lineage>
</organism>
<evidence type="ECO:0000313" key="3">
    <source>
        <dbReference type="Proteomes" id="UP000265926"/>
    </source>
</evidence>
<evidence type="ECO:0000313" key="2">
    <source>
        <dbReference type="EMBL" id="RIJ50422.1"/>
    </source>
</evidence>
<protein>
    <submittedName>
        <fullName evidence="2">Uncharacterized protein</fullName>
    </submittedName>
</protein>
<proteinExistence type="predicted"/>
<keyword evidence="3" id="KW-1185">Reference proteome</keyword>
<dbReference type="AlphaFoldDB" id="A0A399T6J6"/>
<dbReference type="OrthoDB" id="1096121at2"/>
<feature type="chain" id="PRO_5017254615" evidence="1">
    <location>
        <begin position="26"/>
        <end position="235"/>
    </location>
</feature>
<sequence length="235" mass="26804">MRTMKRYIFKITILLFIFYVSCDDANDLLNQYIKDGPIIYAAKVNELNTQAGYSRMRVNIYPEEDVNRSYCILSWNISQGLKDSVKVEYLENNFDNDSSCYYTVVDFTPDEGIEGNLEITAQNVDVFGNRSLKTTERAYIYGPSYISTLINAQVQFSSDNEIIFEQKIGAVGNLLSYEQNSGEFTDEIFVPDSHYPLTDAKAGGVVRTKTRYLISETDIDTLEVVNYLETIIPPN</sequence>
<feature type="signal peptide" evidence="1">
    <location>
        <begin position="1"/>
        <end position="25"/>
    </location>
</feature>